<name>A0A0H2SL48_9AGAM</name>
<keyword evidence="2" id="KW-1185">Reference proteome</keyword>
<dbReference type="EMBL" id="KQ085900">
    <property type="protein sequence ID" value="KLO17826.1"/>
    <property type="molecule type" value="Genomic_DNA"/>
</dbReference>
<accession>A0A0H2SL48</accession>
<sequence length="267" mass="29579">MSSELGPMFCFDSKLRTPFQFKNASDALLARLSLSYGIEDIILDLFLSVVNDPEFNPKEVSIKHAADIHGFVSERRQENMDSLGKRSSQDMVNVTAGLPTVVLDGVIDVLKDEFEDAVAALRSRDGIGYASINPPSGCFGFVDSEREAVSASRLVLSTCCTVHTSWLGRAVHALGCSLITPPKVYMDPLSLYIRSPLYSTWTRNVEMAISYVEKMEGLASLFSRMPNVDFLQIKFTVTDIDERSTAVVRYASDNNCFYLCPAMLITI</sequence>
<dbReference type="AlphaFoldDB" id="A0A0H2SL48"/>
<reference evidence="1 2" key="1">
    <citation type="submission" date="2015-04" db="EMBL/GenBank/DDBJ databases">
        <title>Complete genome sequence of Schizopora paradoxa KUC8140, a cosmopolitan wood degrader in East Asia.</title>
        <authorList>
            <consortium name="DOE Joint Genome Institute"/>
            <person name="Min B."/>
            <person name="Park H."/>
            <person name="Jang Y."/>
            <person name="Kim J.-J."/>
            <person name="Kim K.H."/>
            <person name="Pangilinan J."/>
            <person name="Lipzen A."/>
            <person name="Riley R."/>
            <person name="Grigoriev I.V."/>
            <person name="Spatafora J.W."/>
            <person name="Choi I.-G."/>
        </authorList>
    </citation>
    <scope>NUCLEOTIDE SEQUENCE [LARGE SCALE GENOMIC DNA]</scope>
    <source>
        <strain evidence="1 2">KUC8140</strain>
    </source>
</reference>
<dbReference type="InParanoid" id="A0A0H2SL48"/>
<evidence type="ECO:0000313" key="2">
    <source>
        <dbReference type="Proteomes" id="UP000053477"/>
    </source>
</evidence>
<organism evidence="1 2">
    <name type="scientific">Schizopora paradoxa</name>
    <dbReference type="NCBI Taxonomy" id="27342"/>
    <lineage>
        <taxon>Eukaryota</taxon>
        <taxon>Fungi</taxon>
        <taxon>Dikarya</taxon>
        <taxon>Basidiomycota</taxon>
        <taxon>Agaricomycotina</taxon>
        <taxon>Agaricomycetes</taxon>
        <taxon>Hymenochaetales</taxon>
        <taxon>Schizoporaceae</taxon>
        <taxon>Schizopora</taxon>
    </lineage>
</organism>
<dbReference type="Proteomes" id="UP000053477">
    <property type="component" value="Unassembled WGS sequence"/>
</dbReference>
<gene>
    <name evidence="1" type="ORF">SCHPADRAFT_143787</name>
</gene>
<protein>
    <submittedName>
        <fullName evidence="1">Uncharacterized protein</fullName>
    </submittedName>
</protein>
<dbReference type="OrthoDB" id="3291999at2759"/>
<evidence type="ECO:0000313" key="1">
    <source>
        <dbReference type="EMBL" id="KLO17826.1"/>
    </source>
</evidence>
<proteinExistence type="predicted"/>